<evidence type="ECO:0000256" key="1">
    <source>
        <dbReference type="ARBA" id="ARBA00022723"/>
    </source>
</evidence>
<dbReference type="OrthoDB" id="9930022at2759"/>
<keyword evidence="3" id="KW-0805">Transcription regulation</keyword>
<dbReference type="GO" id="GO:0046872">
    <property type="term" value="F:metal ion binding"/>
    <property type="evidence" value="ECO:0007669"/>
    <property type="project" value="UniProtKB-KW"/>
</dbReference>
<dbReference type="AlphaFoldDB" id="A0A6A7AEX1"/>
<evidence type="ECO:0000313" key="6">
    <source>
        <dbReference type="EMBL" id="KAF2831860.1"/>
    </source>
</evidence>
<keyword evidence="2" id="KW-0862">Zinc</keyword>
<evidence type="ECO:0000256" key="5">
    <source>
        <dbReference type="ARBA" id="ARBA00023242"/>
    </source>
</evidence>
<name>A0A6A7AEX1_9PLEO</name>
<keyword evidence="7" id="KW-1185">Reference proteome</keyword>
<reference evidence="6" key="1">
    <citation type="journal article" date="2020" name="Stud. Mycol.">
        <title>101 Dothideomycetes genomes: a test case for predicting lifestyles and emergence of pathogens.</title>
        <authorList>
            <person name="Haridas S."/>
            <person name="Albert R."/>
            <person name="Binder M."/>
            <person name="Bloem J."/>
            <person name="Labutti K."/>
            <person name="Salamov A."/>
            <person name="Andreopoulos B."/>
            <person name="Baker S."/>
            <person name="Barry K."/>
            <person name="Bills G."/>
            <person name="Bluhm B."/>
            <person name="Cannon C."/>
            <person name="Castanera R."/>
            <person name="Culley D."/>
            <person name="Daum C."/>
            <person name="Ezra D."/>
            <person name="Gonzalez J."/>
            <person name="Henrissat B."/>
            <person name="Kuo A."/>
            <person name="Liang C."/>
            <person name="Lipzen A."/>
            <person name="Lutzoni F."/>
            <person name="Magnuson J."/>
            <person name="Mondo S."/>
            <person name="Nolan M."/>
            <person name="Ohm R."/>
            <person name="Pangilinan J."/>
            <person name="Park H.-J."/>
            <person name="Ramirez L."/>
            <person name="Alfaro M."/>
            <person name="Sun H."/>
            <person name="Tritt A."/>
            <person name="Yoshinaga Y."/>
            <person name="Zwiers L.-H."/>
            <person name="Turgeon B."/>
            <person name="Goodwin S."/>
            <person name="Spatafora J."/>
            <person name="Crous P."/>
            <person name="Grigoriev I."/>
        </authorList>
    </citation>
    <scope>NUCLEOTIDE SEQUENCE</scope>
    <source>
        <strain evidence="6">CBS 113818</strain>
    </source>
</reference>
<evidence type="ECO:0000256" key="2">
    <source>
        <dbReference type="ARBA" id="ARBA00022833"/>
    </source>
</evidence>
<sequence length="315" mass="35266">MSQCGSFDSSIIEDIVAQQDTSITETFPPPNSSVQSRVEFAAKRLAALPATFASQGQTVFIHRMLFQHTNPPALQDALSTCALYALKNPSTQSLVYQNLEHKRNQLVASTDASNASTIHLLAAVQAFLLYQIIRFFDGDIRLRAQAEADESLFSTWTRQLSMRVRQLAPCQLDALDNALAPPIATKNWQRWLVEESSRRTLIVAYMLKGVYDFLKTGLDVNAGFRVSFTAQAALWDAQSESGWQRAGAEKEHFEIRVAQWDSAVALAGPEDLEELGVLVMAMLWGLDRTRMWLGYRYAGRYGLEMVVPVYPQILL</sequence>
<protein>
    <recommendedName>
        <fullName evidence="8">Transcription factor domain-containing protein</fullName>
    </recommendedName>
</protein>
<evidence type="ECO:0008006" key="8">
    <source>
        <dbReference type="Google" id="ProtNLM"/>
    </source>
</evidence>
<keyword evidence="4" id="KW-0804">Transcription</keyword>
<organism evidence="6 7">
    <name type="scientific">Ophiobolus disseminans</name>
    <dbReference type="NCBI Taxonomy" id="1469910"/>
    <lineage>
        <taxon>Eukaryota</taxon>
        <taxon>Fungi</taxon>
        <taxon>Dikarya</taxon>
        <taxon>Ascomycota</taxon>
        <taxon>Pezizomycotina</taxon>
        <taxon>Dothideomycetes</taxon>
        <taxon>Pleosporomycetidae</taxon>
        <taxon>Pleosporales</taxon>
        <taxon>Pleosporineae</taxon>
        <taxon>Phaeosphaeriaceae</taxon>
        <taxon>Ophiobolus</taxon>
    </lineage>
</organism>
<evidence type="ECO:0000256" key="3">
    <source>
        <dbReference type="ARBA" id="ARBA00023015"/>
    </source>
</evidence>
<gene>
    <name evidence="6" type="ORF">CC86DRAFT_365790</name>
</gene>
<dbReference type="PANTHER" id="PTHR47660:SF3">
    <property type="entry name" value="FINGER DOMAIN PROTEIN, PUTATIVE (AFU_ORTHOLOGUE AFUA_4G03310)-RELATED"/>
    <property type="match status" value="1"/>
</dbReference>
<dbReference type="PANTHER" id="PTHR47660">
    <property type="entry name" value="TRANSCRIPTION FACTOR WITH C2H2 AND ZN(2)-CYS(6) DNA BINDING DOMAIN (EUROFUNG)-RELATED-RELATED"/>
    <property type="match status" value="1"/>
</dbReference>
<dbReference type="Proteomes" id="UP000799424">
    <property type="component" value="Unassembled WGS sequence"/>
</dbReference>
<accession>A0A6A7AEX1</accession>
<dbReference type="EMBL" id="MU006217">
    <property type="protein sequence ID" value="KAF2831860.1"/>
    <property type="molecule type" value="Genomic_DNA"/>
</dbReference>
<proteinExistence type="predicted"/>
<evidence type="ECO:0000256" key="4">
    <source>
        <dbReference type="ARBA" id="ARBA00023163"/>
    </source>
</evidence>
<keyword evidence="1" id="KW-0479">Metal-binding</keyword>
<evidence type="ECO:0000313" key="7">
    <source>
        <dbReference type="Proteomes" id="UP000799424"/>
    </source>
</evidence>
<keyword evidence="5" id="KW-0539">Nucleus</keyword>